<organism evidence="1 2">
    <name type="scientific">Streptomyces hydrogenans</name>
    <dbReference type="NCBI Taxonomy" id="1873719"/>
    <lineage>
        <taxon>Bacteria</taxon>
        <taxon>Bacillati</taxon>
        <taxon>Actinomycetota</taxon>
        <taxon>Actinomycetes</taxon>
        <taxon>Kitasatosporales</taxon>
        <taxon>Streptomycetaceae</taxon>
        <taxon>Streptomyces</taxon>
    </lineage>
</organism>
<gene>
    <name evidence="1" type="ORF">Shyd_01370</name>
</gene>
<sequence>MPDPGPAALVLVVRIVHNARLDPSRTVDIAGGHPGQIGAARQHAGKPIKHAGDVIFPSIATSTLRATLDASCSLVSLAVQSLRSM</sequence>
<reference evidence="1" key="1">
    <citation type="submission" date="2024-05" db="EMBL/GenBank/DDBJ databases">
        <title>Whole genome shotgun sequence of Streptomyces hydrogenans NBRC 13475.</title>
        <authorList>
            <person name="Komaki H."/>
            <person name="Tamura T."/>
        </authorList>
    </citation>
    <scope>NUCLEOTIDE SEQUENCE</scope>
    <source>
        <strain evidence="1">NBRC 13475</strain>
    </source>
</reference>
<proteinExistence type="predicted"/>
<comment type="caution">
    <text evidence="1">The sequence shown here is derived from an EMBL/GenBank/DDBJ whole genome shotgun (WGS) entry which is preliminary data.</text>
</comment>
<protein>
    <submittedName>
        <fullName evidence="1">Uncharacterized protein</fullName>
    </submittedName>
</protein>
<evidence type="ECO:0000313" key="2">
    <source>
        <dbReference type="Proteomes" id="UP001052739"/>
    </source>
</evidence>
<dbReference type="EMBL" id="BNDW01000004">
    <property type="protein sequence ID" value="GHI18766.1"/>
    <property type="molecule type" value="Genomic_DNA"/>
</dbReference>
<evidence type="ECO:0000313" key="1">
    <source>
        <dbReference type="EMBL" id="GHI18766.1"/>
    </source>
</evidence>
<keyword evidence="2" id="KW-1185">Reference proteome</keyword>
<dbReference type="Proteomes" id="UP001052739">
    <property type="component" value="Unassembled WGS sequence"/>
</dbReference>
<name>A0ABQ3P168_9ACTN</name>
<accession>A0ABQ3P168</accession>